<keyword evidence="3" id="KW-1003">Cell membrane</keyword>
<dbReference type="Proteomes" id="UP000012081">
    <property type="component" value="Unassembled WGS sequence"/>
</dbReference>
<sequence>MLAKIRGLSLEIMGALLLGTFVVLLLGRGGSGESGLLGFLQSPSLLDVKTLFLSILLEAIPFVLLGVFFSAFIQTFVSEEQVRRWTPRHPLAAIPFAGLLGILFPVCECAIIPVVRRLIQKGMPVHVGIVFLLAGPVVNPVVFTSTVVAFQRFPDLAYYRVLAAFLVAVITGVLIFLTVKKNPLRIGVEQEIRHETAHAEAVGGKLGATLNHAVDEFFDMGKYLLFGALISSVLQVWISRETLLSIGQTPFTSHLVMMGMAYVFSLCSEADAFIAASFANTFHASSLLAFLVYGPMLDLKSTMMLFGSFRFGFVVKLLLTVTLLVLAVTLLIPV</sequence>
<feature type="transmembrane region" description="Helical" evidence="7">
    <location>
        <begin position="94"/>
        <end position="115"/>
    </location>
</feature>
<dbReference type="STRING" id="1300222.I532_07815"/>
<reference evidence="8 9" key="1">
    <citation type="submission" date="2013-03" db="EMBL/GenBank/DDBJ databases">
        <title>Assembly of a new bacterial strain Brevibacillus borstelensis AK1.</title>
        <authorList>
            <person name="Rajan I."/>
            <person name="PoliReddy D."/>
            <person name="Sugumar T."/>
            <person name="Rathinam K."/>
            <person name="Alqarawi S."/>
            <person name="Khalil A.B."/>
            <person name="Sivakumar N."/>
        </authorList>
    </citation>
    <scope>NUCLEOTIDE SEQUENCE [LARGE SCALE GENOMIC DNA]</scope>
    <source>
        <strain evidence="8 9">AK1</strain>
    </source>
</reference>
<evidence type="ECO:0000256" key="4">
    <source>
        <dbReference type="ARBA" id="ARBA00022692"/>
    </source>
</evidence>
<dbReference type="EMBL" id="APBN01000002">
    <property type="protein sequence ID" value="EMT53905.1"/>
    <property type="molecule type" value="Genomic_DNA"/>
</dbReference>
<evidence type="ECO:0000256" key="7">
    <source>
        <dbReference type="SAM" id="Phobius"/>
    </source>
</evidence>
<evidence type="ECO:0000256" key="2">
    <source>
        <dbReference type="ARBA" id="ARBA00006386"/>
    </source>
</evidence>
<organism evidence="8 9">
    <name type="scientific">Brevibacillus borstelensis AK1</name>
    <dbReference type="NCBI Taxonomy" id="1300222"/>
    <lineage>
        <taxon>Bacteria</taxon>
        <taxon>Bacillati</taxon>
        <taxon>Bacillota</taxon>
        <taxon>Bacilli</taxon>
        <taxon>Bacillales</taxon>
        <taxon>Paenibacillaceae</taxon>
        <taxon>Brevibacillus</taxon>
    </lineage>
</organism>
<feature type="transmembrane region" description="Helical" evidence="7">
    <location>
        <begin position="272"/>
        <end position="293"/>
    </location>
</feature>
<dbReference type="OrthoDB" id="9810876at2"/>
<dbReference type="RefSeq" id="WP_003387457.1">
    <property type="nucleotide sequence ID" value="NZ_APBN01000002.1"/>
</dbReference>
<feature type="transmembrane region" description="Helical" evidence="7">
    <location>
        <begin position="127"/>
        <end position="150"/>
    </location>
</feature>
<keyword evidence="6 7" id="KW-0472">Membrane</keyword>
<keyword evidence="4 7" id="KW-0812">Transmembrane</keyword>
<gene>
    <name evidence="8" type="ORF">I532_07815</name>
</gene>
<dbReference type="Pfam" id="PF03773">
    <property type="entry name" value="ArsP_1"/>
    <property type="match status" value="1"/>
</dbReference>
<evidence type="ECO:0000256" key="1">
    <source>
        <dbReference type="ARBA" id="ARBA00004651"/>
    </source>
</evidence>
<feature type="transmembrane region" description="Helical" evidence="7">
    <location>
        <begin position="313"/>
        <end position="332"/>
    </location>
</feature>
<feature type="transmembrane region" description="Helical" evidence="7">
    <location>
        <begin position="12"/>
        <end position="31"/>
    </location>
</feature>
<feature type="transmembrane region" description="Helical" evidence="7">
    <location>
        <begin position="51"/>
        <end position="73"/>
    </location>
</feature>
<name>M8EEJ0_9BACL</name>
<dbReference type="InterPro" id="IPR052923">
    <property type="entry name" value="UPF0718"/>
</dbReference>
<evidence type="ECO:0000256" key="3">
    <source>
        <dbReference type="ARBA" id="ARBA00022475"/>
    </source>
</evidence>
<dbReference type="GeneID" id="89500431"/>
<dbReference type="AlphaFoldDB" id="M8EEJ0"/>
<keyword evidence="5 7" id="KW-1133">Transmembrane helix</keyword>
<evidence type="ECO:0000313" key="9">
    <source>
        <dbReference type="Proteomes" id="UP000012081"/>
    </source>
</evidence>
<evidence type="ECO:0000313" key="8">
    <source>
        <dbReference type="EMBL" id="EMT53905.1"/>
    </source>
</evidence>
<dbReference type="PANTHER" id="PTHR34184:SF4">
    <property type="entry name" value="UPF0718 PROTEIN YCGR"/>
    <property type="match status" value="1"/>
</dbReference>
<comment type="subcellular location">
    <subcellularLocation>
        <location evidence="1">Cell membrane</location>
        <topology evidence="1">Multi-pass membrane protein</topology>
    </subcellularLocation>
</comment>
<comment type="caution">
    <text evidence="8">The sequence shown here is derived from an EMBL/GenBank/DDBJ whole genome shotgun (WGS) entry which is preliminary data.</text>
</comment>
<accession>M8EEJ0</accession>
<dbReference type="GO" id="GO:0005886">
    <property type="term" value="C:plasma membrane"/>
    <property type="evidence" value="ECO:0007669"/>
    <property type="project" value="UniProtKB-SubCell"/>
</dbReference>
<evidence type="ECO:0008006" key="10">
    <source>
        <dbReference type="Google" id="ProtNLM"/>
    </source>
</evidence>
<dbReference type="PANTHER" id="PTHR34184">
    <property type="entry name" value="UPF0718 PROTEIN YCGR"/>
    <property type="match status" value="1"/>
</dbReference>
<keyword evidence="9" id="KW-1185">Reference proteome</keyword>
<evidence type="ECO:0000256" key="6">
    <source>
        <dbReference type="ARBA" id="ARBA00023136"/>
    </source>
</evidence>
<dbReference type="PATRIC" id="fig|1300222.3.peg.1608"/>
<evidence type="ECO:0000256" key="5">
    <source>
        <dbReference type="ARBA" id="ARBA00022989"/>
    </source>
</evidence>
<feature type="transmembrane region" description="Helical" evidence="7">
    <location>
        <begin position="250"/>
        <end position="266"/>
    </location>
</feature>
<comment type="similarity">
    <text evidence="2">Belongs to the UPF0718 family.</text>
</comment>
<feature type="transmembrane region" description="Helical" evidence="7">
    <location>
        <begin position="157"/>
        <end position="179"/>
    </location>
</feature>
<proteinExistence type="inferred from homology"/>
<protein>
    <recommendedName>
        <fullName evidence="10">Permease</fullName>
    </recommendedName>
</protein>
<dbReference type="InterPro" id="IPR005524">
    <property type="entry name" value="DUF318"/>
</dbReference>